<reference evidence="4" key="1">
    <citation type="submission" date="2016-10" db="EMBL/GenBank/DDBJ databases">
        <authorList>
            <person name="Varghese N."/>
            <person name="Submissions S."/>
        </authorList>
    </citation>
    <scope>NUCLEOTIDE SEQUENCE [LARGE SCALE GENOMIC DNA]</scope>
    <source>
        <strain evidence="4">DSM 22703</strain>
    </source>
</reference>
<dbReference type="PANTHER" id="PTHR33755">
    <property type="entry name" value="TOXIN PARE1-RELATED"/>
    <property type="match status" value="1"/>
</dbReference>
<dbReference type="RefSeq" id="WP_092730755.1">
    <property type="nucleotide sequence ID" value="NZ_FMXE01000018.1"/>
</dbReference>
<sequence length="100" mass="11904">MVQIKWTDQAVLDLKEIADYISRDSKKYAKHQIQSIKQRTQILKKNPFSGQILDFFNHPEVRQLVEGNYLIIYRIKSELRIDIVSIHHTSRDLAKRKLEL</sequence>
<keyword evidence="4" id="KW-1185">Reference proteome</keyword>
<proteinExistence type="inferred from homology"/>
<dbReference type="STRING" id="279824.SAMN03080617_02675"/>
<dbReference type="Gene3D" id="3.30.2310.20">
    <property type="entry name" value="RelE-like"/>
    <property type="match status" value="1"/>
</dbReference>
<gene>
    <name evidence="3" type="ORF">SAMN03080617_02675</name>
</gene>
<evidence type="ECO:0000256" key="1">
    <source>
        <dbReference type="ARBA" id="ARBA00006226"/>
    </source>
</evidence>
<evidence type="ECO:0000313" key="3">
    <source>
        <dbReference type="EMBL" id="SDA83660.1"/>
    </source>
</evidence>
<dbReference type="PANTHER" id="PTHR33755:SF5">
    <property type="entry name" value="TYPE II TOXIN-ANTITOXIN SYSTEM RELE_PARE FAMILY TOXIN"/>
    <property type="match status" value="1"/>
</dbReference>
<dbReference type="Proteomes" id="UP000198756">
    <property type="component" value="Unassembled WGS sequence"/>
</dbReference>
<accession>A0A1G5YMV3</accession>
<evidence type="ECO:0000256" key="2">
    <source>
        <dbReference type="ARBA" id="ARBA00022649"/>
    </source>
</evidence>
<dbReference type="EMBL" id="FMXE01000018">
    <property type="protein sequence ID" value="SDA83660.1"/>
    <property type="molecule type" value="Genomic_DNA"/>
</dbReference>
<organism evidence="3 4">
    <name type="scientific">Algoriphagus alkaliphilus</name>
    <dbReference type="NCBI Taxonomy" id="279824"/>
    <lineage>
        <taxon>Bacteria</taxon>
        <taxon>Pseudomonadati</taxon>
        <taxon>Bacteroidota</taxon>
        <taxon>Cytophagia</taxon>
        <taxon>Cytophagales</taxon>
        <taxon>Cyclobacteriaceae</taxon>
        <taxon>Algoriphagus</taxon>
    </lineage>
</organism>
<comment type="similarity">
    <text evidence="1">Belongs to the RelE toxin family.</text>
</comment>
<dbReference type="InterPro" id="IPR035093">
    <property type="entry name" value="RelE/ParE_toxin_dom_sf"/>
</dbReference>
<dbReference type="Pfam" id="PF05016">
    <property type="entry name" value="ParE_toxin"/>
    <property type="match status" value="1"/>
</dbReference>
<protein>
    <submittedName>
        <fullName evidence="3">Addiction module toxin, RelE/StbE family</fullName>
    </submittedName>
</protein>
<name>A0A1G5YMV3_9BACT</name>
<keyword evidence="2" id="KW-1277">Toxin-antitoxin system</keyword>
<evidence type="ECO:0000313" key="4">
    <source>
        <dbReference type="Proteomes" id="UP000198756"/>
    </source>
</evidence>
<dbReference type="AlphaFoldDB" id="A0A1G5YMV3"/>
<dbReference type="NCBIfam" id="TIGR02385">
    <property type="entry name" value="RelE_StbE"/>
    <property type="match status" value="1"/>
</dbReference>
<dbReference type="SUPFAM" id="SSF143011">
    <property type="entry name" value="RelE-like"/>
    <property type="match status" value="1"/>
</dbReference>
<dbReference type="OrthoDB" id="5574284at2"/>
<dbReference type="InterPro" id="IPR007712">
    <property type="entry name" value="RelE/ParE_toxin"/>
</dbReference>
<dbReference type="InterPro" id="IPR051803">
    <property type="entry name" value="TA_system_RelE-like_toxin"/>
</dbReference>